<dbReference type="EMBL" id="BPVZ01000144">
    <property type="protein sequence ID" value="GKV40812.1"/>
    <property type="molecule type" value="Genomic_DNA"/>
</dbReference>
<dbReference type="AlphaFoldDB" id="A0AAV5LWJ4"/>
<feature type="transmembrane region" description="Helical" evidence="1">
    <location>
        <begin position="40"/>
        <end position="57"/>
    </location>
</feature>
<keyword evidence="1" id="KW-0472">Membrane</keyword>
<comment type="caution">
    <text evidence="2">The sequence shown here is derived from an EMBL/GenBank/DDBJ whole genome shotgun (WGS) entry which is preliminary data.</text>
</comment>
<accession>A0AAV5LWJ4</accession>
<name>A0AAV5LWJ4_9ROSI</name>
<keyword evidence="3" id="KW-1185">Reference proteome</keyword>
<keyword evidence="1" id="KW-0812">Transmembrane</keyword>
<dbReference type="Proteomes" id="UP001054252">
    <property type="component" value="Unassembled WGS sequence"/>
</dbReference>
<reference evidence="2 3" key="1">
    <citation type="journal article" date="2021" name="Commun. Biol.">
        <title>The genome of Shorea leprosula (Dipterocarpaceae) highlights the ecological relevance of drought in aseasonal tropical rainforests.</title>
        <authorList>
            <person name="Ng K.K.S."/>
            <person name="Kobayashi M.J."/>
            <person name="Fawcett J.A."/>
            <person name="Hatakeyama M."/>
            <person name="Paape T."/>
            <person name="Ng C.H."/>
            <person name="Ang C.C."/>
            <person name="Tnah L.H."/>
            <person name="Lee C.T."/>
            <person name="Nishiyama T."/>
            <person name="Sese J."/>
            <person name="O'Brien M.J."/>
            <person name="Copetti D."/>
            <person name="Mohd Noor M.I."/>
            <person name="Ong R.C."/>
            <person name="Putra M."/>
            <person name="Sireger I.Z."/>
            <person name="Indrioko S."/>
            <person name="Kosugi Y."/>
            <person name="Izuno A."/>
            <person name="Isagi Y."/>
            <person name="Lee S.L."/>
            <person name="Shimizu K.K."/>
        </authorList>
    </citation>
    <scope>NUCLEOTIDE SEQUENCE [LARGE SCALE GENOMIC DNA]</scope>
    <source>
        <strain evidence="2">214</strain>
    </source>
</reference>
<protein>
    <submittedName>
        <fullName evidence="2">Uncharacterized protein</fullName>
    </submittedName>
</protein>
<gene>
    <name evidence="2" type="ORF">SLEP1_g48413</name>
</gene>
<evidence type="ECO:0000256" key="1">
    <source>
        <dbReference type="SAM" id="Phobius"/>
    </source>
</evidence>
<evidence type="ECO:0000313" key="3">
    <source>
        <dbReference type="Proteomes" id="UP001054252"/>
    </source>
</evidence>
<organism evidence="2 3">
    <name type="scientific">Rubroshorea leprosula</name>
    <dbReference type="NCBI Taxonomy" id="152421"/>
    <lineage>
        <taxon>Eukaryota</taxon>
        <taxon>Viridiplantae</taxon>
        <taxon>Streptophyta</taxon>
        <taxon>Embryophyta</taxon>
        <taxon>Tracheophyta</taxon>
        <taxon>Spermatophyta</taxon>
        <taxon>Magnoliopsida</taxon>
        <taxon>eudicotyledons</taxon>
        <taxon>Gunneridae</taxon>
        <taxon>Pentapetalae</taxon>
        <taxon>rosids</taxon>
        <taxon>malvids</taxon>
        <taxon>Malvales</taxon>
        <taxon>Dipterocarpaceae</taxon>
        <taxon>Rubroshorea</taxon>
    </lineage>
</organism>
<evidence type="ECO:0000313" key="2">
    <source>
        <dbReference type="EMBL" id="GKV40812.1"/>
    </source>
</evidence>
<proteinExistence type="predicted"/>
<sequence>MLVIEPVRTSDLASGDYTLVNRVPASGRFITLVVTYRGDVYFIPVLYLFFVIIFVGML</sequence>
<keyword evidence="1" id="KW-1133">Transmembrane helix</keyword>